<proteinExistence type="predicted"/>
<sequence length="101" mass="11077">MALPDGKERASVWMLLINSILNRGAGLNFETTQTDTKSYEIRQMSDAGKCLSAATVEAPSGEAAAKQLKNVVDGTDRIEICLDGKAVNEMGVSYWRKRVKR</sequence>
<reference evidence="1 2" key="1">
    <citation type="submission" date="2019-02" db="EMBL/GenBank/DDBJ databases">
        <title>Deep-cultivation of Planctomycetes and their phenomic and genomic characterization uncovers novel biology.</title>
        <authorList>
            <person name="Wiegand S."/>
            <person name="Jogler M."/>
            <person name="Boedeker C."/>
            <person name="Pinto D."/>
            <person name="Vollmers J."/>
            <person name="Rivas-Marin E."/>
            <person name="Kohn T."/>
            <person name="Peeters S.H."/>
            <person name="Heuer A."/>
            <person name="Rast P."/>
            <person name="Oberbeckmann S."/>
            <person name="Bunk B."/>
            <person name="Jeske O."/>
            <person name="Meyerdierks A."/>
            <person name="Storesund J.E."/>
            <person name="Kallscheuer N."/>
            <person name="Luecker S."/>
            <person name="Lage O.M."/>
            <person name="Pohl T."/>
            <person name="Merkel B.J."/>
            <person name="Hornburger P."/>
            <person name="Mueller R.-W."/>
            <person name="Bruemmer F."/>
            <person name="Labrenz M."/>
            <person name="Spormann A.M."/>
            <person name="Op Den Camp H."/>
            <person name="Overmann J."/>
            <person name="Amann R."/>
            <person name="Jetten M.S.M."/>
            <person name="Mascher T."/>
            <person name="Medema M.H."/>
            <person name="Devos D.P."/>
            <person name="Kaster A.-K."/>
            <person name="Ovreas L."/>
            <person name="Rohde M."/>
            <person name="Galperin M.Y."/>
            <person name="Jogler C."/>
        </authorList>
    </citation>
    <scope>NUCLEOTIDE SEQUENCE [LARGE SCALE GENOMIC DNA]</scope>
    <source>
        <strain evidence="1 2">Q31b</strain>
    </source>
</reference>
<dbReference type="EMBL" id="SJPY01000009">
    <property type="protein sequence ID" value="TWU35826.1"/>
    <property type="molecule type" value="Genomic_DNA"/>
</dbReference>
<evidence type="ECO:0000313" key="1">
    <source>
        <dbReference type="EMBL" id="TWU35826.1"/>
    </source>
</evidence>
<name>A0A5C6DLM7_9BACT</name>
<protein>
    <submittedName>
        <fullName evidence="1">Uncharacterized protein</fullName>
    </submittedName>
</protein>
<organism evidence="1 2">
    <name type="scientific">Novipirellula aureliae</name>
    <dbReference type="NCBI Taxonomy" id="2527966"/>
    <lineage>
        <taxon>Bacteria</taxon>
        <taxon>Pseudomonadati</taxon>
        <taxon>Planctomycetota</taxon>
        <taxon>Planctomycetia</taxon>
        <taxon>Pirellulales</taxon>
        <taxon>Pirellulaceae</taxon>
        <taxon>Novipirellula</taxon>
    </lineage>
</organism>
<keyword evidence="2" id="KW-1185">Reference proteome</keyword>
<gene>
    <name evidence="1" type="ORF">Q31b_52610</name>
</gene>
<dbReference type="Proteomes" id="UP000315471">
    <property type="component" value="Unassembled WGS sequence"/>
</dbReference>
<comment type="caution">
    <text evidence="1">The sequence shown here is derived from an EMBL/GenBank/DDBJ whole genome shotgun (WGS) entry which is preliminary data.</text>
</comment>
<dbReference type="AlphaFoldDB" id="A0A5C6DLM7"/>
<evidence type="ECO:0000313" key="2">
    <source>
        <dbReference type="Proteomes" id="UP000315471"/>
    </source>
</evidence>
<accession>A0A5C6DLM7</accession>